<dbReference type="PANTHER" id="PTHR33620">
    <property type="entry name" value="UREASE ACCESSORY PROTEIN F"/>
    <property type="match status" value="1"/>
</dbReference>
<dbReference type="EMBL" id="JALKCH010000001">
    <property type="protein sequence ID" value="MCK0195534.1"/>
    <property type="molecule type" value="Genomic_DNA"/>
</dbReference>
<reference evidence="4 5" key="1">
    <citation type="submission" date="2022-04" db="EMBL/GenBank/DDBJ databases">
        <authorList>
            <person name="Grouzdev D.S."/>
            <person name="Pantiukh K.S."/>
            <person name="Krutkina M.S."/>
        </authorList>
    </citation>
    <scope>NUCLEOTIDE SEQUENCE [LARGE SCALE GENOMIC DNA]</scope>
    <source>
        <strain evidence="4 5">6x-1</strain>
    </source>
</reference>
<keyword evidence="2 3" id="KW-0143">Chaperone</keyword>
<evidence type="ECO:0000256" key="2">
    <source>
        <dbReference type="ARBA" id="ARBA00023186"/>
    </source>
</evidence>
<evidence type="ECO:0000313" key="4">
    <source>
        <dbReference type="EMBL" id="MCK0195534.1"/>
    </source>
</evidence>
<sequence>MAESVPAEAWGAPIPDLIPLFVWLSPAYPVGAFAYSHGLEWAVEAGDIRNATSLRDWVNDLLRHGGPFTDAVFFAHAHRALIADDHVALREVAELASAFAPSRERQMETLNQGDAFMTATRIAWPSKRLERLVEVWDGRTAYPVAVGAAAAAHDLPLEAALGAFLTAVAANLISAAVRLVPLGQTDGNRVLAALAPIVREAAAAAIRHPLERVGGAALRSDIAAMRHETQYTRLFRS</sequence>
<keyword evidence="5" id="KW-1185">Reference proteome</keyword>
<dbReference type="Proteomes" id="UP001203284">
    <property type="component" value="Unassembled WGS sequence"/>
</dbReference>
<keyword evidence="1 3" id="KW-0996">Nickel insertion</keyword>
<dbReference type="Gene3D" id="1.10.4190.10">
    <property type="entry name" value="Urease accessory protein UreF"/>
    <property type="match status" value="1"/>
</dbReference>
<dbReference type="RefSeq" id="WP_247025811.1">
    <property type="nucleotide sequence ID" value="NZ_JALKCH010000001.1"/>
</dbReference>
<dbReference type="InterPro" id="IPR038277">
    <property type="entry name" value="UreF_sf"/>
</dbReference>
<evidence type="ECO:0000313" key="5">
    <source>
        <dbReference type="Proteomes" id="UP001203284"/>
    </source>
</evidence>
<dbReference type="PIRSF" id="PIRSF009467">
    <property type="entry name" value="Ureas_acces_UreF"/>
    <property type="match status" value="1"/>
</dbReference>
<name>A0ABT0D6G2_9HYPH</name>
<evidence type="ECO:0000256" key="1">
    <source>
        <dbReference type="ARBA" id="ARBA00022988"/>
    </source>
</evidence>
<dbReference type="PANTHER" id="PTHR33620:SF1">
    <property type="entry name" value="UREASE ACCESSORY PROTEIN F"/>
    <property type="match status" value="1"/>
</dbReference>
<dbReference type="HAMAP" id="MF_01385">
    <property type="entry name" value="UreF"/>
    <property type="match status" value="1"/>
</dbReference>
<comment type="function">
    <text evidence="3">Required for maturation of urease via the functional incorporation of the urease nickel metallocenter.</text>
</comment>
<dbReference type="Pfam" id="PF01730">
    <property type="entry name" value="UreF"/>
    <property type="match status" value="1"/>
</dbReference>
<comment type="similarity">
    <text evidence="3">Belongs to the UreF family.</text>
</comment>
<comment type="subunit">
    <text evidence="3">UreD, UreF and UreG form a complex that acts as a GTP-hydrolysis-dependent molecular chaperone, activating the urease apoprotein by helping to assemble the nickel containing metallocenter of UreC. The UreE protein probably delivers the nickel.</text>
</comment>
<comment type="caution">
    <text evidence="4">The sequence shown here is derived from an EMBL/GenBank/DDBJ whole genome shotgun (WGS) entry which is preliminary data.</text>
</comment>
<gene>
    <name evidence="3" type="primary">ureF</name>
    <name evidence="4" type="ORF">MWN34_01255</name>
</gene>
<comment type="subcellular location">
    <subcellularLocation>
        <location evidence="3">Cytoplasm</location>
    </subcellularLocation>
</comment>
<accession>A0ABT0D6G2</accession>
<proteinExistence type="inferred from homology"/>
<protein>
    <recommendedName>
        <fullName evidence="3">Urease accessory protein UreF</fullName>
    </recommendedName>
</protein>
<dbReference type="InterPro" id="IPR002639">
    <property type="entry name" value="UreF"/>
</dbReference>
<evidence type="ECO:0000256" key="3">
    <source>
        <dbReference type="HAMAP-Rule" id="MF_01385"/>
    </source>
</evidence>
<organism evidence="4 5">
    <name type="scientific">Ancylobacter crimeensis</name>
    <dbReference type="NCBI Taxonomy" id="2579147"/>
    <lineage>
        <taxon>Bacteria</taxon>
        <taxon>Pseudomonadati</taxon>
        <taxon>Pseudomonadota</taxon>
        <taxon>Alphaproteobacteria</taxon>
        <taxon>Hyphomicrobiales</taxon>
        <taxon>Xanthobacteraceae</taxon>
        <taxon>Ancylobacter</taxon>
    </lineage>
</organism>
<keyword evidence="3" id="KW-0963">Cytoplasm</keyword>